<comment type="catalytic activity">
    <reaction evidence="8 10">
        <text>deamido-NAD(+) + NH4(+) + ATP = AMP + diphosphate + NAD(+) + H(+)</text>
        <dbReference type="Rhea" id="RHEA:21188"/>
        <dbReference type="ChEBI" id="CHEBI:15378"/>
        <dbReference type="ChEBI" id="CHEBI:28938"/>
        <dbReference type="ChEBI" id="CHEBI:30616"/>
        <dbReference type="ChEBI" id="CHEBI:33019"/>
        <dbReference type="ChEBI" id="CHEBI:57540"/>
        <dbReference type="ChEBI" id="CHEBI:58437"/>
        <dbReference type="ChEBI" id="CHEBI:456215"/>
        <dbReference type="EC" id="6.3.1.5"/>
    </reaction>
</comment>
<comment type="caution">
    <text evidence="8">Lacks conserved residue(s) required for the propagation of feature annotation.</text>
</comment>
<dbReference type="EMBL" id="BSDY01000020">
    <property type="protein sequence ID" value="GLI57591.1"/>
    <property type="molecule type" value="Genomic_DNA"/>
</dbReference>
<dbReference type="GO" id="GO:0005737">
    <property type="term" value="C:cytoplasm"/>
    <property type="evidence" value="ECO:0007669"/>
    <property type="project" value="InterPro"/>
</dbReference>
<dbReference type="HAMAP" id="MF_00193">
    <property type="entry name" value="NadE_ammonia_dep"/>
    <property type="match status" value="1"/>
</dbReference>
<dbReference type="PANTHER" id="PTHR23090:SF9">
    <property type="entry name" value="GLUTAMINE-DEPENDENT NAD(+) SYNTHETASE"/>
    <property type="match status" value="1"/>
</dbReference>
<comment type="function">
    <text evidence="8">Catalyzes the ATP-dependent amidation of deamido-NAD to form NAD. Uses ammonia as a nitrogen source.</text>
</comment>
<evidence type="ECO:0000259" key="11">
    <source>
        <dbReference type="Pfam" id="PF02540"/>
    </source>
</evidence>
<feature type="binding site" evidence="8">
    <location>
        <begin position="34"/>
        <end position="41"/>
    </location>
    <ligand>
        <name>ATP</name>
        <dbReference type="ChEBI" id="CHEBI:30616"/>
    </ligand>
</feature>
<comment type="pathway">
    <text evidence="8">Cofactor biosynthesis; NAD(+) biosynthesis; NAD(+) from deamido-NAD(+) (ammonia route): step 1/1.</text>
</comment>
<keyword evidence="7 8" id="KW-0520">NAD</keyword>
<evidence type="ECO:0000313" key="12">
    <source>
        <dbReference type="EMBL" id="GLI57591.1"/>
    </source>
</evidence>
<keyword evidence="5 8" id="KW-0067">ATP-binding</keyword>
<comment type="similarity">
    <text evidence="1 8 9">Belongs to the NAD synthetase family.</text>
</comment>
<proteinExistence type="inferred from homology"/>
<dbReference type="SUPFAM" id="SSF52402">
    <property type="entry name" value="Adenine nucleotide alpha hydrolases-like"/>
    <property type="match status" value="1"/>
</dbReference>
<evidence type="ECO:0000256" key="4">
    <source>
        <dbReference type="ARBA" id="ARBA00022741"/>
    </source>
</evidence>
<keyword evidence="2 8" id="KW-0436">Ligase</keyword>
<dbReference type="GO" id="GO:0005524">
    <property type="term" value="F:ATP binding"/>
    <property type="evidence" value="ECO:0007669"/>
    <property type="project" value="UniProtKB-UniRule"/>
</dbReference>
<accession>A0A9W6GPL0</accession>
<evidence type="ECO:0000256" key="7">
    <source>
        <dbReference type="ARBA" id="ARBA00023027"/>
    </source>
</evidence>
<evidence type="ECO:0000256" key="3">
    <source>
        <dbReference type="ARBA" id="ARBA00022723"/>
    </source>
</evidence>
<evidence type="ECO:0000256" key="1">
    <source>
        <dbReference type="ARBA" id="ARBA00005859"/>
    </source>
</evidence>
<dbReference type="InterPro" id="IPR022310">
    <property type="entry name" value="NAD/GMP_synthase"/>
</dbReference>
<dbReference type="PANTHER" id="PTHR23090">
    <property type="entry name" value="NH 3 /GLUTAMINE-DEPENDENT NAD + SYNTHETASE"/>
    <property type="match status" value="1"/>
</dbReference>
<feature type="binding site" description="in other chain" evidence="8">
    <location>
        <position position="116"/>
    </location>
    <ligand>
        <name>deamido-NAD(+)</name>
        <dbReference type="ChEBI" id="CHEBI:58437"/>
        <note>ligand shared between two neighboring subunits</note>
    </ligand>
</feature>
<feature type="domain" description="NAD/GMP synthase" evidence="11">
    <location>
        <begin position="14"/>
        <end position="251"/>
    </location>
</feature>
<dbReference type="InterPro" id="IPR003694">
    <property type="entry name" value="NAD_synthase"/>
</dbReference>
<dbReference type="NCBIfam" id="NF010587">
    <property type="entry name" value="PRK13980.1"/>
    <property type="match status" value="1"/>
</dbReference>
<dbReference type="Pfam" id="PF02540">
    <property type="entry name" value="NAD_synthase"/>
    <property type="match status" value="1"/>
</dbReference>
<keyword evidence="4 8" id="KW-0547">Nucleotide-binding</keyword>
<comment type="subunit">
    <text evidence="8">Homodimer.</text>
</comment>
<dbReference type="GO" id="GO:0008795">
    <property type="term" value="F:NAD+ synthase activity"/>
    <property type="evidence" value="ECO:0007669"/>
    <property type="project" value="UniProtKB-UniRule"/>
</dbReference>
<evidence type="ECO:0000256" key="6">
    <source>
        <dbReference type="ARBA" id="ARBA00022842"/>
    </source>
</evidence>
<sequence>MEKLNLDLNVVEEVLLDFIRDEIRKAGFSKVVLGLSGGIDSALVAALAAKALGPENVLGIMMPYKSSSRESILDAQRVAEATGIRTKMIEITPMVDAYFALEPEISNMRKGNKMARERMTILYDYSAKEGALVLGTSNKTEVLLGYSTQFGDSASAINPIGDLYKTHVWKLSEQMDLPKEVIEKKPSADLWEGQSDESELGFSYYLADRILHRFIDERYTREELLEEGFDQEIVDNIIRRIKINQYKRKLPLIAKISRRTIGREFCYPRDWGI</sequence>
<reference evidence="12" key="1">
    <citation type="submission" date="2022-12" db="EMBL/GenBank/DDBJ databases">
        <title>Reference genome sequencing for broad-spectrum identification of bacterial and archaeal isolates by mass spectrometry.</title>
        <authorList>
            <person name="Sekiguchi Y."/>
            <person name="Tourlousse D.M."/>
        </authorList>
    </citation>
    <scope>NUCLEOTIDE SEQUENCE</scope>
    <source>
        <strain evidence="12">10succ1</strain>
    </source>
</reference>
<comment type="caution">
    <text evidence="12">The sequence shown here is derived from an EMBL/GenBank/DDBJ whole genome shotgun (WGS) entry which is preliminary data.</text>
</comment>
<dbReference type="GO" id="GO:0046872">
    <property type="term" value="F:metal ion binding"/>
    <property type="evidence" value="ECO:0007669"/>
    <property type="project" value="UniProtKB-KW"/>
</dbReference>
<dbReference type="Proteomes" id="UP001144471">
    <property type="component" value="Unassembled WGS sequence"/>
</dbReference>
<keyword evidence="13" id="KW-1185">Reference proteome</keyword>
<feature type="binding site" evidence="8">
    <location>
        <position position="40"/>
    </location>
    <ligand>
        <name>Mg(2+)</name>
        <dbReference type="ChEBI" id="CHEBI:18420"/>
    </ligand>
</feature>
<dbReference type="CDD" id="cd00553">
    <property type="entry name" value="NAD_synthase"/>
    <property type="match status" value="1"/>
</dbReference>
<dbReference type="GO" id="GO:0004359">
    <property type="term" value="F:glutaminase activity"/>
    <property type="evidence" value="ECO:0007669"/>
    <property type="project" value="InterPro"/>
</dbReference>
<evidence type="ECO:0000256" key="10">
    <source>
        <dbReference type="RuleBase" id="RU003812"/>
    </source>
</evidence>
<dbReference type="EC" id="6.3.1.5" evidence="8 10"/>
<evidence type="ECO:0000256" key="5">
    <source>
        <dbReference type="ARBA" id="ARBA00022840"/>
    </source>
</evidence>
<dbReference type="NCBIfam" id="TIGR00552">
    <property type="entry name" value="nadE"/>
    <property type="match status" value="1"/>
</dbReference>
<evidence type="ECO:0000256" key="9">
    <source>
        <dbReference type="RuleBase" id="RU003811"/>
    </source>
</evidence>
<protein>
    <recommendedName>
        <fullName evidence="8 10">NH(3)-dependent NAD(+) synthetase</fullName>
        <ecNumber evidence="8 10">6.3.1.5</ecNumber>
    </recommendedName>
</protein>
<dbReference type="AlphaFoldDB" id="A0A9W6GPL0"/>
<dbReference type="InterPro" id="IPR022926">
    <property type="entry name" value="NH(3)-dep_NAD(+)_synth"/>
</dbReference>
<keyword evidence="6 8" id="KW-0460">Magnesium</keyword>
<name>A0A9W6GPL0_9FUSO</name>
<feature type="binding site" evidence="8">
    <location>
        <position position="141"/>
    </location>
    <ligand>
        <name>Mg(2+)</name>
        <dbReference type="ChEBI" id="CHEBI:18420"/>
    </ligand>
</feature>
<dbReference type="FunFam" id="3.40.50.620:FF:000106">
    <property type="entry name" value="Glutamine-dependent NAD(+) synthetase"/>
    <property type="match status" value="1"/>
</dbReference>
<keyword evidence="3 8" id="KW-0479">Metal-binding</keyword>
<dbReference type="GO" id="GO:0009435">
    <property type="term" value="P:NAD+ biosynthetic process"/>
    <property type="evidence" value="ECO:0007669"/>
    <property type="project" value="UniProtKB-UniRule"/>
</dbReference>
<gene>
    <name evidence="8 12" type="primary">nadE</name>
    <name evidence="12" type="ORF">PM10SUCC1_31050</name>
</gene>
<dbReference type="InterPro" id="IPR014729">
    <property type="entry name" value="Rossmann-like_a/b/a_fold"/>
</dbReference>
<evidence type="ECO:0000313" key="13">
    <source>
        <dbReference type="Proteomes" id="UP001144471"/>
    </source>
</evidence>
<evidence type="ECO:0000256" key="8">
    <source>
        <dbReference type="HAMAP-Rule" id="MF_00193"/>
    </source>
</evidence>
<organism evidence="12 13">
    <name type="scientific">Propionigenium maris DSM 9537</name>
    <dbReference type="NCBI Taxonomy" id="1123000"/>
    <lineage>
        <taxon>Bacteria</taxon>
        <taxon>Fusobacteriati</taxon>
        <taxon>Fusobacteriota</taxon>
        <taxon>Fusobacteriia</taxon>
        <taxon>Fusobacteriales</taxon>
        <taxon>Fusobacteriaceae</taxon>
        <taxon>Propionigenium</taxon>
    </lineage>
</organism>
<evidence type="ECO:0000256" key="2">
    <source>
        <dbReference type="ARBA" id="ARBA00022598"/>
    </source>
</evidence>
<dbReference type="RefSeq" id="WP_281837256.1">
    <property type="nucleotide sequence ID" value="NZ_BSDY01000020.1"/>
</dbReference>
<dbReference type="GO" id="GO:0003952">
    <property type="term" value="F:NAD+ synthase (glutamine-hydrolyzing) activity"/>
    <property type="evidence" value="ECO:0007669"/>
    <property type="project" value="InterPro"/>
</dbReference>
<feature type="binding site" evidence="8">
    <location>
        <position position="187"/>
    </location>
    <ligand>
        <name>ATP</name>
        <dbReference type="ChEBI" id="CHEBI:30616"/>
    </ligand>
</feature>
<dbReference type="Gene3D" id="3.40.50.620">
    <property type="entry name" value="HUPs"/>
    <property type="match status" value="1"/>
</dbReference>
<feature type="binding site" evidence="8">
    <location>
        <position position="165"/>
    </location>
    <ligand>
        <name>ATP</name>
        <dbReference type="ChEBI" id="CHEBI:30616"/>
    </ligand>
</feature>
<feature type="binding site" evidence="8">
    <location>
        <position position="136"/>
    </location>
    <ligand>
        <name>ATP</name>
        <dbReference type="ChEBI" id="CHEBI:30616"/>
    </ligand>
</feature>